<dbReference type="Proteomes" id="UP000032366">
    <property type="component" value="Unassembled WGS sequence"/>
</dbReference>
<proteinExistence type="inferred from homology"/>
<evidence type="ECO:0000313" key="6">
    <source>
        <dbReference type="Proteomes" id="UP000032366"/>
    </source>
</evidence>
<keyword evidence="6" id="KW-1185">Reference proteome</keyword>
<dbReference type="InterPro" id="IPR020084">
    <property type="entry name" value="NUDIX_hydrolase_CS"/>
</dbReference>
<dbReference type="PANTHER" id="PTHR43736">
    <property type="entry name" value="ADP-RIBOSE PYROPHOSPHATASE"/>
    <property type="match status" value="1"/>
</dbReference>
<comment type="similarity">
    <text evidence="1">Belongs to the Nudix hydrolase family.</text>
</comment>
<reference evidence="5 7" key="2">
    <citation type="submission" date="2018-06" db="EMBL/GenBank/DDBJ databases">
        <authorList>
            <consortium name="Pathogen Informatics"/>
            <person name="Doyle S."/>
        </authorList>
    </citation>
    <scope>NUCLEOTIDE SEQUENCE [LARGE SCALE GENOMIC DNA]</scope>
    <source>
        <strain evidence="5 7">NCTC13832</strain>
    </source>
</reference>
<dbReference type="STRING" id="569857.TP70_01385"/>
<evidence type="ECO:0000313" key="5">
    <source>
        <dbReference type="EMBL" id="SUM57328.1"/>
    </source>
</evidence>
<evidence type="ECO:0000256" key="1">
    <source>
        <dbReference type="ARBA" id="ARBA00005582"/>
    </source>
</evidence>
<keyword evidence="2 5" id="KW-0378">Hydrolase</keyword>
<accession>A0A0D6XSP5</accession>
<dbReference type="SUPFAM" id="SSF55811">
    <property type="entry name" value="Nudix"/>
    <property type="match status" value="1"/>
</dbReference>
<gene>
    <name evidence="5" type="primary">mutT</name>
    <name evidence="5" type="ORF">NCTC13832_01002</name>
    <name evidence="4" type="ORF">TP70_01385</name>
</gene>
<dbReference type="PANTHER" id="PTHR43736:SF1">
    <property type="entry name" value="DIHYDRONEOPTERIN TRIPHOSPHATE DIPHOSPHATASE"/>
    <property type="match status" value="1"/>
</dbReference>
<dbReference type="GO" id="GO:0035539">
    <property type="term" value="F:8-oxo-7,8-dihydrodeoxyguanosine triphosphate pyrophosphatase activity"/>
    <property type="evidence" value="ECO:0007669"/>
    <property type="project" value="UniProtKB-EC"/>
</dbReference>
<dbReference type="InterPro" id="IPR015797">
    <property type="entry name" value="NUDIX_hydrolase-like_dom_sf"/>
</dbReference>
<dbReference type="InterPro" id="IPR000086">
    <property type="entry name" value="NUDIX_hydrolase_dom"/>
</dbReference>
<dbReference type="EMBL" id="JXWY01000007">
    <property type="protein sequence ID" value="KIX91622.1"/>
    <property type="molecule type" value="Genomic_DNA"/>
</dbReference>
<sequence length="157" mass="18318">MNQPKVQVSCVLKDDNRVLMIRRVKKKAHTYMQLIPAGGHVELGESLREAVVREMAEETGVQMIEPQLIGVITFISDVDGSHNVCFMHWSEAYTGNVETREPDKVVPEWTKRDELTTNVDIPFYYREFFKQYERNDNHFVNCTVKFIENGEINVFFD</sequence>
<dbReference type="Gene3D" id="3.90.79.10">
    <property type="entry name" value="Nucleoside Triphosphate Pyrophosphohydrolase"/>
    <property type="match status" value="1"/>
</dbReference>
<evidence type="ECO:0000259" key="3">
    <source>
        <dbReference type="PROSITE" id="PS51462"/>
    </source>
</evidence>
<evidence type="ECO:0000313" key="7">
    <source>
        <dbReference type="Proteomes" id="UP000254100"/>
    </source>
</evidence>
<dbReference type="EMBL" id="UHDT01000001">
    <property type="protein sequence ID" value="SUM57328.1"/>
    <property type="molecule type" value="Genomic_DNA"/>
</dbReference>
<feature type="domain" description="Nudix hydrolase" evidence="3">
    <location>
        <begin position="3"/>
        <end position="133"/>
    </location>
</feature>
<evidence type="ECO:0000313" key="4">
    <source>
        <dbReference type="EMBL" id="KIX91622.1"/>
    </source>
</evidence>
<dbReference type="AlphaFoldDB" id="A0A0D6XSP5"/>
<protein>
    <submittedName>
        <fullName evidence="5">MutT/nudix family protein</fullName>
        <ecNumber evidence="5">3.6.1.-</ecNumber>
        <ecNumber evidence="5">3.6.1.55</ecNumber>
    </submittedName>
</protein>
<name>A0A0D6XSP5_9STAP</name>
<dbReference type="Proteomes" id="UP000254100">
    <property type="component" value="Unassembled WGS sequence"/>
</dbReference>
<dbReference type="RefSeq" id="WP_044358792.1">
    <property type="nucleotide sequence ID" value="NZ_JXWY01000007.1"/>
</dbReference>
<reference evidence="4 6" key="1">
    <citation type="submission" date="2015-01" db="EMBL/GenBank/DDBJ databases">
        <authorList>
            <person name="Guo J."/>
        </authorList>
    </citation>
    <scope>NUCLEOTIDE SEQUENCE [LARGE SCALE GENOMIC DNA]</scope>
    <source>
        <strain evidence="4 6">DSM 22147</strain>
    </source>
</reference>
<dbReference type="OrthoDB" id="9815825at2"/>
<dbReference type="EC" id="3.6.1.55" evidence="5"/>
<dbReference type="PROSITE" id="PS00893">
    <property type="entry name" value="NUDIX_BOX"/>
    <property type="match status" value="1"/>
</dbReference>
<dbReference type="PROSITE" id="PS51462">
    <property type="entry name" value="NUDIX"/>
    <property type="match status" value="1"/>
</dbReference>
<organism evidence="5 7">
    <name type="scientific">Staphylococcus microti</name>
    <dbReference type="NCBI Taxonomy" id="569857"/>
    <lineage>
        <taxon>Bacteria</taxon>
        <taxon>Bacillati</taxon>
        <taxon>Bacillota</taxon>
        <taxon>Bacilli</taxon>
        <taxon>Bacillales</taxon>
        <taxon>Staphylococcaceae</taxon>
        <taxon>Staphylococcus</taxon>
    </lineage>
</organism>
<dbReference type="Pfam" id="PF00293">
    <property type="entry name" value="NUDIX"/>
    <property type="match status" value="1"/>
</dbReference>
<evidence type="ECO:0000256" key="2">
    <source>
        <dbReference type="ARBA" id="ARBA00022801"/>
    </source>
</evidence>
<dbReference type="EC" id="3.6.1.-" evidence="5"/>